<gene>
    <name evidence="2" type="ORF">IDM49_05930</name>
</gene>
<evidence type="ECO:0000313" key="2">
    <source>
        <dbReference type="EMBL" id="QNV36820.1"/>
    </source>
</evidence>
<keyword evidence="3" id="KW-1185">Reference proteome</keyword>
<dbReference type="NCBIfam" id="NF041635">
    <property type="entry name" value="STM3941_fam"/>
    <property type="match status" value="1"/>
</dbReference>
<feature type="transmembrane region" description="Helical" evidence="1">
    <location>
        <begin position="40"/>
        <end position="61"/>
    </location>
</feature>
<name>A0A7H2BAX4_9MICC</name>
<dbReference type="RefSeq" id="WP_190723862.1">
    <property type="nucleotide sequence ID" value="NZ_CP061539.1"/>
</dbReference>
<reference evidence="2 3" key="1">
    <citation type="submission" date="2020-09" db="EMBL/GenBank/DDBJ databases">
        <title>Investigation of environmental microbes.</title>
        <authorList>
            <person name="Ou Y."/>
            <person name="Kang Q."/>
        </authorList>
    </citation>
    <scope>NUCLEOTIDE SEQUENCE [LARGE SCALE GENOMIC DNA]</scope>
    <source>
        <strain evidence="2 3">KJZ-14</strain>
    </source>
</reference>
<feature type="transmembrane region" description="Helical" evidence="1">
    <location>
        <begin position="12"/>
        <end position="34"/>
    </location>
</feature>
<dbReference type="KEGG" id="rter:IDM49_05930"/>
<organism evidence="2 3">
    <name type="scientific">Rothia terrae</name>
    <dbReference type="NCBI Taxonomy" id="396015"/>
    <lineage>
        <taxon>Bacteria</taxon>
        <taxon>Bacillati</taxon>
        <taxon>Actinomycetota</taxon>
        <taxon>Actinomycetes</taxon>
        <taxon>Micrococcales</taxon>
        <taxon>Micrococcaceae</taxon>
        <taxon>Rothia</taxon>
    </lineage>
</organism>
<sequence>MQTLEIKMSPSRVLLLFLGGILMILICLWAGISATGVIKLVGWFGVIFFGLATIAWPVAYFKNKNVLVLTNDGFYNTSTALFSSQMVPWEHVANIEVAERPREIHVTRNNGARQIAIVTTAMQLEGN</sequence>
<evidence type="ECO:0000256" key="1">
    <source>
        <dbReference type="SAM" id="Phobius"/>
    </source>
</evidence>
<dbReference type="GeneID" id="96623769"/>
<dbReference type="EMBL" id="CP061539">
    <property type="protein sequence ID" value="QNV36820.1"/>
    <property type="molecule type" value="Genomic_DNA"/>
</dbReference>
<keyword evidence="1" id="KW-1133">Transmembrane helix</keyword>
<dbReference type="InterPro" id="IPR048136">
    <property type="entry name" value="STM3941-like"/>
</dbReference>
<protein>
    <submittedName>
        <fullName evidence="2">Uncharacterized protein</fullName>
    </submittedName>
</protein>
<accession>A0A7H2BAX4</accession>
<keyword evidence="1" id="KW-0472">Membrane</keyword>
<dbReference type="AlphaFoldDB" id="A0A7H2BAX4"/>
<proteinExistence type="predicted"/>
<keyword evidence="1" id="KW-0812">Transmembrane</keyword>
<evidence type="ECO:0000313" key="3">
    <source>
        <dbReference type="Proteomes" id="UP000516404"/>
    </source>
</evidence>
<dbReference type="Proteomes" id="UP000516404">
    <property type="component" value="Chromosome"/>
</dbReference>